<dbReference type="KEGG" id="goe:100904433"/>
<evidence type="ECO:0000313" key="1">
    <source>
        <dbReference type="Proteomes" id="UP000694867"/>
    </source>
</evidence>
<accession>A0AAJ6QXX8</accession>
<reference evidence="2" key="1">
    <citation type="submission" date="2025-08" db="UniProtKB">
        <authorList>
            <consortium name="RefSeq"/>
        </authorList>
    </citation>
    <scope>IDENTIFICATION</scope>
</reference>
<dbReference type="RefSeq" id="XP_003747480.2">
    <property type="nucleotide sequence ID" value="XM_003747432.2"/>
</dbReference>
<dbReference type="Proteomes" id="UP000694867">
    <property type="component" value="Unplaced"/>
</dbReference>
<organism evidence="1 2">
    <name type="scientific">Galendromus occidentalis</name>
    <name type="common">western predatory mite</name>
    <dbReference type="NCBI Taxonomy" id="34638"/>
    <lineage>
        <taxon>Eukaryota</taxon>
        <taxon>Metazoa</taxon>
        <taxon>Ecdysozoa</taxon>
        <taxon>Arthropoda</taxon>
        <taxon>Chelicerata</taxon>
        <taxon>Arachnida</taxon>
        <taxon>Acari</taxon>
        <taxon>Parasitiformes</taxon>
        <taxon>Mesostigmata</taxon>
        <taxon>Gamasina</taxon>
        <taxon>Phytoseioidea</taxon>
        <taxon>Phytoseiidae</taxon>
        <taxon>Typhlodrominae</taxon>
        <taxon>Galendromus</taxon>
    </lineage>
</organism>
<proteinExistence type="predicted"/>
<name>A0AAJ6QXX8_9ACAR</name>
<dbReference type="AlphaFoldDB" id="A0AAJ6QXX8"/>
<gene>
    <name evidence="2" type="primary">LOC100904433</name>
</gene>
<sequence length="331" mass="38347">MSDVAQRIWSQTRIRITGLYESLRPRAVVKAARSVGTVKRQDTSENNLCGVQAGPLGGIAVCALKPVSSARSISIRTIHRAEMNIFSAMKLLLWLAPAARKVLDSDEISRRDLHREPIGQVSDQQKGNSEFKSKVEATVELLRKKLTGDPSSEQWNKTLREAIGDGVFTLVRQEAHWYFDGLQRERVQLLGEPPDSFKSLDRFKFFGFETLHVQWLREKEACSAQYYRILFPRVQINFGSVAPEEEYVLDTDYLTKQNHCARHKRSFSEMFYEFMVWWSCEDRKLDRDTMDLLAQTSWYIAYQMDMHGGPYRDRNEWCLYCKRGRLASALN</sequence>
<dbReference type="GeneID" id="100904433"/>
<protein>
    <submittedName>
        <fullName evidence="2">Uncharacterized protein LOC100904433</fullName>
    </submittedName>
</protein>
<evidence type="ECO:0000313" key="2">
    <source>
        <dbReference type="RefSeq" id="XP_003747480.2"/>
    </source>
</evidence>
<keyword evidence="1" id="KW-1185">Reference proteome</keyword>